<sequence length="238" mass="26545">MDEPSASDHQRSNMPMWKKKQAELFDAVRRRRWRSRSKDRDEDNDADRETGEAAAANRSSDDEEDLGLPRSPCNSPSSGEAGLRSDQKEIQSKSHSTCSEGSLVSMGSSDMDEDSQGHFSGHSSKLSLQERSSSQYGSDFELDVGATAEPLSHSAARHKMSVRPKRTHGAPRPRRLKEVTSLGSLPTTPEVNEDSGRCSSPEVSFNQGRMFKALIHCMFLEFYGLLWECSWIVFVSKN</sequence>
<feature type="compositionally biased region" description="Basic and acidic residues" evidence="1">
    <location>
        <begin position="36"/>
        <end position="51"/>
    </location>
</feature>
<feature type="region of interest" description="Disordered" evidence="1">
    <location>
        <begin position="1"/>
        <end position="132"/>
    </location>
</feature>
<dbReference type="AlphaFoldDB" id="A0A8K0K1G3"/>
<name>A0A8K0K1G3_LADFU</name>
<keyword evidence="4" id="KW-1185">Reference proteome</keyword>
<evidence type="ECO:0000313" key="4">
    <source>
        <dbReference type="Proteomes" id="UP000792457"/>
    </source>
</evidence>
<proteinExistence type="predicted"/>
<dbReference type="OrthoDB" id="6621371at2759"/>
<comment type="caution">
    <text evidence="3">The sequence shown here is derived from an EMBL/GenBank/DDBJ whole genome shotgun (WGS) entry which is preliminary data.</text>
</comment>
<dbReference type="InterPro" id="IPR028030">
    <property type="entry name" value="DUF4592"/>
</dbReference>
<feature type="compositionally biased region" description="Polar residues" evidence="1">
    <location>
        <begin position="93"/>
        <end position="108"/>
    </location>
</feature>
<dbReference type="Pfam" id="PF15262">
    <property type="entry name" value="DUF4592"/>
    <property type="match status" value="1"/>
</dbReference>
<evidence type="ECO:0000256" key="1">
    <source>
        <dbReference type="SAM" id="MobiDB-lite"/>
    </source>
</evidence>
<dbReference type="EMBL" id="KZ308267">
    <property type="protein sequence ID" value="KAG8226121.1"/>
    <property type="molecule type" value="Genomic_DNA"/>
</dbReference>
<dbReference type="Proteomes" id="UP000792457">
    <property type="component" value="Unassembled WGS sequence"/>
</dbReference>
<feature type="compositionally biased region" description="Basic and acidic residues" evidence="1">
    <location>
        <begin position="1"/>
        <end position="11"/>
    </location>
</feature>
<feature type="compositionally biased region" description="Basic residues" evidence="1">
    <location>
        <begin position="155"/>
        <end position="174"/>
    </location>
</feature>
<organism evidence="3 4">
    <name type="scientific">Ladona fulva</name>
    <name type="common">Scarce chaser dragonfly</name>
    <name type="synonym">Libellula fulva</name>
    <dbReference type="NCBI Taxonomy" id="123851"/>
    <lineage>
        <taxon>Eukaryota</taxon>
        <taxon>Metazoa</taxon>
        <taxon>Ecdysozoa</taxon>
        <taxon>Arthropoda</taxon>
        <taxon>Hexapoda</taxon>
        <taxon>Insecta</taxon>
        <taxon>Pterygota</taxon>
        <taxon>Palaeoptera</taxon>
        <taxon>Odonata</taxon>
        <taxon>Epiprocta</taxon>
        <taxon>Anisoptera</taxon>
        <taxon>Libelluloidea</taxon>
        <taxon>Libellulidae</taxon>
        <taxon>Ladona</taxon>
    </lineage>
</organism>
<reference evidence="3" key="1">
    <citation type="submission" date="2013-04" db="EMBL/GenBank/DDBJ databases">
        <authorList>
            <person name="Qu J."/>
            <person name="Murali S.C."/>
            <person name="Bandaranaike D."/>
            <person name="Bellair M."/>
            <person name="Blankenburg K."/>
            <person name="Chao H."/>
            <person name="Dinh H."/>
            <person name="Doddapaneni H."/>
            <person name="Downs B."/>
            <person name="Dugan-Rocha S."/>
            <person name="Elkadiri S."/>
            <person name="Gnanaolivu R.D."/>
            <person name="Hernandez B."/>
            <person name="Javaid M."/>
            <person name="Jayaseelan J.C."/>
            <person name="Lee S."/>
            <person name="Li M."/>
            <person name="Ming W."/>
            <person name="Munidasa M."/>
            <person name="Muniz J."/>
            <person name="Nguyen L."/>
            <person name="Ongeri F."/>
            <person name="Osuji N."/>
            <person name="Pu L.-L."/>
            <person name="Puazo M."/>
            <person name="Qu C."/>
            <person name="Quiroz J."/>
            <person name="Raj R."/>
            <person name="Weissenberger G."/>
            <person name="Xin Y."/>
            <person name="Zou X."/>
            <person name="Han Y."/>
            <person name="Richards S."/>
            <person name="Worley K."/>
            <person name="Muzny D."/>
            <person name="Gibbs R."/>
        </authorList>
    </citation>
    <scope>NUCLEOTIDE SEQUENCE</scope>
    <source>
        <strain evidence="3">Sampled in the wild</strain>
    </source>
</reference>
<gene>
    <name evidence="3" type="ORF">J437_LFUL006751</name>
</gene>
<reference evidence="3" key="2">
    <citation type="submission" date="2017-10" db="EMBL/GenBank/DDBJ databases">
        <title>Ladona fulva Genome sequencing and assembly.</title>
        <authorList>
            <person name="Murali S."/>
            <person name="Richards S."/>
            <person name="Bandaranaike D."/>
            <person name="Bellair M."/>
            <person name="Blankenburg K."/>
            <person name="Chao H."/>
            <person name="Dinh H."/>
            <person name="Doddapaneni H."/>
            <person name="Dugan-Rocha S."/>
            <person name="Elkadiri S."/>
            <person name="Gnanaolivu R."/>
            <person name="Hernandez B."/>
            <person name="Skinner E."/>
            <person name="Javaid M."/>
            <person name="Lee S."/>
            <person name="Li M."/>
            <person name="Ming W."/>
            <person name="Munidasa M."/>
            <person name="Muniz J."/>
            <person name="Nguyen L."/>
            <person name="Hughes D."/>
            <person name="Osuji N."/>
            <person name="Pu L.-L."/>
            <person name="Puazo M."/>
            <person name="Qu C."/>
            <person name="Quiroz J."/>
            <person name="Raj R."/>
            <person name="Weissenberger G."/>
            <person name="Xin Y."/>
            <person name="Zou X."/>
            <person name="Han Y."/>
            <person name="Worley K."/>
            <person name="Muzny D."/>
            <person name="Gibbs R."/>
        </authorList>
    </citation>
    <scope>NUCLEOTIDE SEQUENCE</scope>
    <source>
        <strain evidence="3">Sampled in the wild</strain>
    </source>
</reference>
<accession>A0A8K0K1G3</accession>
<evidence type="ECO:0000313" key="3">
    <source>
        <dbReference type="EMBL" id="KAG8226121.1"/>
    </source>
</evidence>
<feature type="domain" description="DUF4592" evidence="2">
    <location>
        <begin position="63"/>
        <end position="166"/>
    </location>
</feature>
<evidence type="ECO:0000259" key="2">
    <source>
        <dbReference type="Pfam" id="PF15262"/>
    </source>
</evidence>
<feature type="region of interest" description="Disordered" evidence="1">
    <location>
        <begin position="151"/>
        <end position="174"/>
    </location>
</feature>
<protein>
    <recommendedName>
        <fullName evidence="2">DUF4592 domain-containing protein</fullName>
    </recommendedName>
</protein>
<feature type="compositionally biased region" description="Low complexity" evidence="1">
    <location>
        <begin position="123"/>
        <end position="132"/>
    </location>
</feature>
<feature type="compositionally biased region" description="Basic and acidic residues" evidence="1">
    <location>
        <begin position="83"/>
        <end position="92"/>
    </location>
</feature>